<dbReference type="Proteomes" id="UP000694228">
    <property type="component" value="Chromosome"/>
</dbReference>
<sequence>MAIELIVSFVSVVMSLASGISSLILWIRYLKPARKIIRTVWKDDDLNDEGDLYIIGVSGRFG</sequence>
<evidence type="ECO:0000256" key="1">
    <source>
        <dbReference type="SAM" id="Phobius"/>
    </source>
</evidence>
<evidence type="ECO:0000313" key="2">
    <source>
        <dbReference type="EMBL" id="QXO95674.1"/>
    </source>
</evidence>
<proteinExistence type="predicted"/>
<evidence type="ECO:0000313" key="3">
    <source>
        <dbReference type="Proteomes" id="UP000694228"/>
    </source>
</evidence>
<keyword evidence="1" id="KW-0472">Membrane</keyword>
<dbReference type="EMBL" id="CP077107">
    <property type="protein sequence ID" value="QXO95674.1"/>
    <property type="molecule type" value="Genomic_DNA"/>
</dbReference>
<reference evidence="2 3" key="1">
    <citation type="submission" date="2021-06" db="EMBL/GenBank/DDBJ databases">
        <title>Complete genome sequence of the secondary alcohol utilizing methanogen Methanospirillum hungatei strain GP1.</title>
        <authorList>
            <person name="Day L.A."/>
            <person name="Costa K.C."/>
        </authorList>
    </citation>
    <scope>NUCLEOTIDE SEQUENCE [LARGE SCALE GENOMIC DNA]</scope>
    <source>
        <strain evidence="2 3">GP1</strain>
    </source>
</reference>
<name>A0A8F5VMR9_METHU</name>
<dbReference type="AlphaFoldDB" id="A0A8F5VMR9"/>
<gene>
    <name evidence="2" type="ORF">KSK55_04565</name>
</gene>
<organism evidence="2 3">
    <name type="scientific">Methanospirillum hungatei</name>
    <dbReference type="NCBI Taxonomy" id="2203"/>
    <lineage>
        <taxon>Archaea</taxon>
        <taxon>Methanobacteriati</taxon>
        <taxon>Methanobacteriota</taxon>
        <taxon>Stenosarchaea group</taxon>
        <taxon>Methanomicrobia</taxon>
        <taxon>Methanomicrobiales</taxon>
        <taxon>Methanospirillaceae</taxon>
        <taxon>Methanospirillum</taxon>
    </lineage>
</organism>
<accession>A0A8F5VMR9</accession>
<protein>
    <submittedName>
        <fullName evidence="2">Uncharacterized protein</fullName>
    </submittedName>
</protein>
<dbReference type="OrthoDB" id="374618at2157"/>
<feature type="transmembrane region" description="Helical" evidence="1">
    <location>
        <begin position="6"/>
        <end position="27"/>
    </location>
</feature>
<keyword evidence="1" id="KW-1133">Transmembrane helix</keyword>
<keyword evidence="1" id="KW-0812">Transmembrane</keyword>